<feature type="compositionally biased region" description="Basic and acidic residues" evidence="1">
    <location>
        <begin position="1"/>
        <end position="13"/>
    </location>
</feature>
<reference evidence="2 3" key="1">
    <citation type="submission" date="2018-03" db="EMBL/GenBank/DDBJ databases">
        <title>Genome sequence of Moorella stamsii DSM 26217.</title>
        <authorList>
            <person name="Poehlein A."/>
            <person name="Daniel R."/>
        </authorList>
    </citation>
    <scope>NUCLEOTIDE SEQUENCE [LARGE SCALE GENOMIC DNA]</scope>
    <source>
        <strain evidence="3">DSM 26217</strain>
    </source>
</reference>
<protein>
    <submittedName>
        <fullName evidence="2">Uncharacterized protein</fullName>
    </submittedName>
</protein>
<dbReference type="EMBL" id="PVXL01000072">
    <property type="protein sequence ID" value="PRR69611.1"/>
    <property type="molecule type" value="Genomic_DNA"/>
</dbReference>
<evidence type="ECO:0000313" key="3">
    <source>
        <dbReference type="Proteomes" id="UP000239430"/>
    </source>
</evidence>
<organism evidence="2 3">
    <name type="scientific">Neomoorella stamsii</name>
    <dbReference type="NCBI Taxonomy" id="1266720"/>
    <lineage>
        <taxon>Bacteria</taxon>
        <taxon>Bacillati</taxon>
        <taxon>Bacillota</taxon>
        <taxon>Clostridia</taxon>
        <taxon>Neomoorellales</taxon>
        <taxon>Neomoorellaceae</taxon>
        <taxon>Neomoorella</taxon>
    </lineage>
</organism>
<name>A0A9X7J0E1_9FIRM</name>
<comment type="caution">
    <text evidence="2">The sequence shown here is derived from an EMBL/GenBank/DDBJ whole genome shotgun (WGS) entry which is preliminary data.</text>
</comment>
<feature type="region of interest" description="Disordered" evidence="1">
    <location>
        <begin position="1"/>
        <end position="22"/>
    </location>
</feature>
<keyword evidence="3" id="KW-1185">Reference proteome</keyword>
<sequence>MARHAADRVEIRGGKNPKKLGNKVARRLQGMLRVGVQPNERLGVKVPVEDGLVAICVPSLFGGWDVVTVIREEEAG</sequence>
<evidence type="ECO:0000256" key="1">
    <source>
        <dbReference type="SAM" id="MobiDB-lite"/>
    </source>
</evidence>
<proteinExistence type="predicted"/>
<gene>
    <name evidence="2" type="ORF">MOST_30330</name>
</gene>
<dbReference type="AlphaFoldDB" id="A0A9X7J0E1"/>
<dbReference type="Proteomes" id="UP000239430">
    <property type="component" value="Unassembled WGS sequence"/>
</dbReference>
<accession>A0A9X7J0E1</accession>
<evidence type="ECO:0000313" key="2">
    <source>
        <dbReference type="EMBL" id="PRR69611.1"/>
    </source>
</evidence>